<name>A0A4U5P185_STECR</name>
<evidence type="ECO:0000259" key="8">
    <source>
        <dbReference type="PROSITE" id="PS51192"/>
    </source>
</evidence>
<dbReference type="PROSITE" id="PS51194">
    <property type="entry name" value="HELICASE_CTER"/>
    <property type="match status" value="1"/>
</dbReference>
<dbReference type="AlphaFoldDB" id="A0A4U5P185"/>
<dbReference type="Proteomes" id="UP000298663">
    <property type="component" value="Unassembled WGS sequence"/>
</dbReference>
<dbReference type="SMART" id="SM00490">
    <property type="entry name" value="HELICc"/>
    <property type="match status" value="1"/>
</dbReference>
<dbReference type="STRING" id="34508.A0A4U5P185"/>
<organism evidence="10 11">
    <name type="scientific">Steinernema carpocapsae</name>
    <name type="common">Entomopathogenic nematode</name>
    <dbReference type="NCBI Taxonomy" id="34508"/>
    <lineage>
        <taxon>Eukaryota</taxon>
        <taxon>Metazoa</taxon>
        <taxon>Ecdysozoa</taxon>
        <taxon>Nematoda</taxon>
        <taxon>Chromadorea</taxon>
        <taxon>Rhabditida</taxon>
        <taxon>Tylenchina</taxon>
        <taxon>Panagrolaimomorpha</taxon>
        <taxon>Strongyloidoidea</taxon>
        <taxon>Steinernematidae</taxon>
        <taxon>Steinernema</taxon>
    </lineage>
</organism>
<dbReference type="CDD" id="cd18793">
    <property type="entry name" value="SF2_C_SNF"/>
    <property type="match status" value="1"/>
</dbReference>
<dbReference type="Pfam" id="PF00176">
    <property type="entry name" value="SNF2-rel_dom"/>
    <property type="match status" value="1"/>
</dbReference>
<dbReference type="SMART" id="SM00487">
    <property type="entry name" value="DEXDc"/>
    <property type="match status" value="1"/>
</dbReference>
<reference evidence="10 11" key="1">
    <citation type="journal article" date="2015" name="Genome Biol.">
        <title>Comparative genomics of Steinernema reveals deeply conserved gene regulatory networks.</title>
        <authorList>
            <person name="Dillman A.R."/>
            <person name="Macchietto M."/>
            <person name="Porter C.F."/>
            <person name="Rogers A."/>
            <person name="Williams B."/>
            <person name="Antoshechkin I."/>
            <person name="Lee M.M."/>
            <person name="Goodwin Z."/>
            <person name="Lu X."/>
            <person name="Lewis E.E."/>
            <person name="Goodrich-Blair H."/>
            <person name="Stock S.P."/>
            <person name="Adams B.J."/>
            <person name="Sternberg P.W."/>
            <person name="Mortazavi A."/>
        </authorList>
    </citation>
    <scope>NUCLEOTIDE SEQUENCE [LARGE SCALE GENOMIC DNA]</scope>
    <source>
        <strain evidence="10 11">ALL</strain>
    </source>
</reference>
<dbReference type="Gene3D" id="3.40.220.10">
    <property type="entry name" value="Leucine Aminopeptidase, subunit E, domain 1"/>
    <property type="match status" value="1"/>
</dbReference>
<keyword evidence="4" id="KW-0378">Hydrolase</keyword>
<dbReference type="GO" id="GO:0006281">
    <property type="term" value="P:DNA repair"/>
    <property type="evidence" value="ECO:0007669"/>
    <property type="project" value="InterPro"/>
</dbReference>
<feature type="region of interest" description="Disordered" evidence="7">
    <location>
        <begin position="856"/>
        <end position="894"/>
    </location>
</feature>
<dbReference type="Pfam" id="PF00271">
    <property type="entry name" value="Helicase_C"/>
    <property type="match status" value="1"/>
</dbReference>
<dbReference type="InterPro" id="IPR031053">
    <property type="entry name" value="ALC1"/>
</dbReference>
<evidence type="ECO:0000256" key="3">
    <source>
        <dbReference type="ARBA" id="ARBA00022741"/>
    </source>
</evidence>
<keyword evidence="6" id="KW-0539">Nucleus</keyword>
<dbReference type="InterPro" id="IPR000330">
    <property type="entry name" value="SNF2_N"/>
</dbReference>
<dbReference type="InterPro" id="IPR038718">
    <property type="entry name" value="SNF2-like_sf"/>
</dbReference>
<dbReference type="SUPFAM" id="SSF52949">
    <property type="entry name" value="Macro domain-like"/>
    <property type="match status" value="1"/>
</dbReference>
<dbReference type="GO" id="GO:0016787">
    <property type="term" value="F:hydrolase activity"/>
    <property type="evidence" value="ECO:0007669"/>
    <property type="project" value="UniProtKB-KW"/>
</dbReference>
<evidence type="ECO:0000256" key="4">
    <source>
        <dbReference type="ARBA" id="ARBA00022801"/>
    </source>
</evidence>
<dbReference type="PANTHER" id="PTHR47157">
    <property type="entry name" value="CHROMODOMAIN-HELICASE-DNA-BINDING PROTEIN 1-LIKE"/>
    <property type="match status" value="1"/>
</dbReference>
<feature type="domain" description="Helicase C-terminal" evidence="9">
    <location>
        <begin position="352"/>
        <end position="509"/>
    </location>
</feature>
<dbReference type="InterPro" id="IPR043472">
    <property type="entry name" value="Macro_dom-like"/>
</dbReference>
<reference evidence="10 11" key="2">
    <citation type="journal article" date="2019" name="G3 (Bethesda)">
        <title>Hybrid Assembly of the Genome of the Entomopathogenic Nematode Steinernema carpocapsae Identifies the X-Chromosome.</title>
        <authorList>
            <person name="Serra L."/>
            <person name="Macchietto M."/>
            <person name="Macias-Munoz A."/>
            <person name="McGill C.J."/>
            <person name="Rodriguez I.M."/>
            <person name="Rodriguez B."/>
            <person name="Murad R."/>
            <person name="Mortazavi A."/>
        </authorList>
    </citation>
    <scope>NUCLEOTIDE SEQUENCE [LARGE SCALE GENOMIC DNA]</scope>
    <source>
        <strain evidence="10 11">ALL</strain>
    </source>
</reference>
<evidence type="ECO:0000313" key="10">
    <source>
        <dbReference type="EMBL" id="TKR89726.1"/>
    </source>
</evidence>
<dbReference type="OrthoDB" id="5857104at2759"/>
<sequence>MSSQSAVNVDVKVAEIVKSLKRDGKALQDHQIVGIKRMLEWANDDHGGILADEMGLGKTCQSICVLRALLDDQLFTKQGRKDKKKLINRKFGLILCPLSVLDHWKLEIERFGGDQVKAFCYYGIDTEREKMRKEMQKDKSWNILLAPYHTYHSDYAKIDIPFDAVVLDEAHKVKNSESQLHNIVAKEAPCRYTLLMTGTPVQNNLGEFYALLQLISPEVFSSRPRKVQAFLDRFADLTSDDAKDDMKDLLNKYVLRRTKAEVKINIPASANVVLLHHLTALQKRLYLGMIQQKWSEVQNSFANLDYFKKNALTNVIMNLRKCVIHPYLFQGVEPEPFKEGEHIVEASGKLQVLETLLRYLKRHGHRAIIYSQFTSVLDILEDFFHFRGYSYFRIDGRCKAEDRFASVDSFQDQKADFFLLSTKAGGVGLTLTAADTVIFVDSDWNPQNDLQAAARAHRIGQTKPVNIIRLLAKDTIEYNLHCRAMQKLKLTERFFDNEEELKLSGSELNELIVKGLNELSMASTYNEALTDQQLESFIGSTDKNGKWVLKEDDVLDEETNKIHMTSQGAYLFNGQDYHLTRREKEIIKELDSGVQGQSDPIIRRTQRGSPPTMKDVIKFKKDEEERKKANAKKRQAAQEEIWRQNNYTSTNLPLIDDRPEMVFDNVNYGPHFIYGDVMMPDWSAEDKDENLIIAHSLDNSGQWGNGGLFTRLKQKSDRIPAIYEKAAEMNDIMLGSAHIIENVDEAMPLDEDDISDGPSISSEGARKESVVLMVTQGATQRAQKIMKLAYVKKCFDRISHYAVENNARSIHMANFWHDTQNLQKSAVTEALVDYFTCRGIHVYVYTYSGARRVPFQKAQNAQKRKQDKKDAKKDGAKKAKTEELNDSNGENTVC</sequence>
<feature type="region of interest" description="Disordered" evidence="7">
    <location>
        <begin position="591"/>
        <end position="613"/>
    </location>
</feature>
<protein>
    <submittedName>
        <fullName evidence="10">Uncharacterized protein</fullName>
    </submittedName>
</protein>
<dbReference type="InterPro" id="IPR014001">
    <property type="entry name" value="Helicase_ATP-bd"/>
</dbReference>
<evidence type="ECO:0000256" key="7">
    <source>
        <dbReference type="SAM" id="MobiDB-lite"/>
    </source>
</evidence>
<dbReference type="Gene3D" id="3.40.50.10810">
    <property type="entry name" value="Tandem AAA-ATPase domain"/>
    <property type="match status" value="1"/>
</dbReference>
<dbReference type="EMBL" id="AZBU02000003">
    <property type="protein sequence ID" value="TKR89726.1"/>
    <property type="molecule type" value="Genomic_DNA"/>
</dbReference>
<feature type="domain" description="Helicase ATP-binding" evidence="8">
    <location>
        <begin position="39"/>
        <end position="218"/>
    </location>
</feature>
<dbReference type="GO" id="GO:0005524">
    <property type="term" value="F:ATP binding"/>
    <property type="evidence" value="ECO:0007669"/>
    <property type="project" value="UniProtKB-KW"/>
</dbReference>
<dbReference type="SUPFAM" id="SSF52540">
    <property type="entry name" value="P-loop containing nucleoside triphosphate hydrolases"/>
    <property type="match status" value="2"/>
</dbReference>
<dbReference type="Gene3D" id="3.40.50.300">
    <property type="entry name" value="P-loop containing nucleotide triphosphate hydrolases"/>
    <property type="match status" value="1"/>
</dbReference>
<evidence type="ECO:0000256" key="1">
    <source>
        <dbReference type="ARBA" id="ARBA00004123"/>
    </source>
</evidence>
<dbReference type="GO" id="GO:0006338">
    <property type="term" value="P:chromatin remodeling"/>
    <property type="evidence" value="ECO:0007669"/>
    <property type="project" value="InterPro"/>
</dbReference>
<dbReference type="InterPro" id="IPR049730">
    <property type="entry name" value="SNF2/RAD54-like_C"/>
</dbReference>
<dbReference type="InterPro" id="IPR027417">
    <property type="entry name" value="P-loop_NTPase"/>
</dbReference>
<feature type="compositionally biased region" description="Basic and acidic residues" evidence="7">
    <location>
        <begin position="867"/>
        <end position="883"/>
    </location>
</feature>
<evidence type="ECO:0000259" key="9">
    <source>
        <dbReference type="PROSITE" id="PS51194"/>
    </source>
</evidence>
<evidence type="ECO:0000313" key="11">
    <source>
        <dbReference type="Proteomes" id="UP000298663"/>
    </source>
</evidence>
<proteinExistence type="inferred from homology"/>
<accession>A0A4U5P185</accession>
<keyword evidence="11" id="KW-1185">Reference proteome</keyword>
<dbReference type="InterPro" id="IPR001650">
    <property type="entry name" value="Helicase_C-like"/>
</dbReference>
<dbReference type="PANTHER" id="PTHR47157:SF1">
    <property type="entry name" value="CHROMODOMAIN-HELICASE-DNA-BINDING PROTEIN 1-LIKE"/>
    <property type="match status" value="1"/>
</dbReference>
<dbReference type="PROSITE" id="PS51192">
    <property type="entry name" value="HELICASE_ATP_BIND_1"/>
    <property type="match status" value="1"/>
</dbReference>
<comment type="similarity">
    <text evidence="2">Belongs to the SNF2/RAD54 helicase family.</text>
</comment>
<evidence type="ECO:0000256" key="5">
    <source>
        <dbReference type="ARBA" id="ARBA00022840"/>
    </source>
</evidence>
<keyword evidence="3" id="KW-0547">Nucleotide-binding</keyword>
<dbReference type="GO" id="GO:0003678">
    <property type="term" value="F:DNA helicase activity"/>
    <property type="evidence" value="ECO:0007669"/>
    <property type="project" value="InterPro"/>
</dbReference>
<comment type="caution">
    <text evidence="10">The sequence shown here is derived from an EMBL/GenBank/DDBJ whole genome shotgun (WGS) entry which is preliminary data.</text>
</comment>
<gene>
    <name evidence="10" type="ORF">L596_013785</name>
</gene>
<keyword evidence="5" id="KW-0067">ATP-binding</keyword>
<evidence type="ECO:0000256" key="2">
    <source>
        <dbReference type="ARBA" id="ARBA00007025"/>
    </source>
</evidence>
<comment type="subcellular location">
    <subcellularLocation>
        <location evidence="1">Nucleus</location>
    </subcellularLocation>
</comment>
<dbReference type="GO" id="GO:0005634">
    <property type="term" value="C:nucleus"/>
    <property type="evidence" value="ECO:0007669"/>
    <property type="project" value="UniProtKB-SubCell"/>
</dbReference>
<evidence type="ECO:0000256" key="6">
    <source>
        <dbReference type="ARBA" id="ARBA00023242"/>
    </source>
</evidence>